<dbReference type="Proteomes" id="UP001566132">
    <property type="component" value="Unassembled WGS sequence"/>
</dbReference>
<organism evidence="2 3">
    <name type="scientific">Hypothenemus hampei</name>
    <name type="common">Coffee berry borer</name>
    <dbReference type="NCBI Taxonomy" id="57062"/>
    <lineage>
        <taxon>Eukaryota</taxon>
        <taxon>Metazoa</taxon>
        <taxon>Ecdysozoa</taxon>
        <taxon>Arthropoda</taxon>
        <taxon>Hexapoda</taxon>
        <taxon>Insecta</taxon>
        <taxon>Pterygota</taxon>
        <taxon>Neoptera</taxon>
        <taxon>Endopterygota</taxon>
        <taxon>Coleoptera</taxon>
        <taxon>Polyphaga</taxon>
        <taxon>Cucujiformia</taxon>
        <taxon>Curculionidae</taxon>
        <taxon>Scolytinae</taxon>
        <taxon>Hypothenemus</taxon>
    </lineage>
</organism>
<feature type="coiled-coil region" evidence="1">
    <location>
        <begin position="148"/>
        <end position="189"/>
    </location>
</feature>
<dbReference type="EMBL" id="JBDJPC010000010">
    <property type="protein sequence ID" value="KAL1490635.1"/>
    <property type="molecule type" value="Genomic_DNA"/>
</dbReference>
<name>A0ABD1E7R2_HYPHA</name>
<dbReference type="AlphaFoldDB" id="A0ABD1E7R2"/>
<comment type="caution">
    <text evidence="2">The sequence shown here is derived from an EMBL/GenBank/DDBJ whole genome shotgun (WGS) entry which is preliminary data.</text>
</comment>
<reference evidence="2 3" key="1">
    <citation type="submission" date="2024-05" db="EMBL/GenBank/DDBJ databases">
        <title>Genetic variation in Jamaican populations of the coffee berry borer (Hypothenemus hampei).</title>
        <authorList>
            <person name="Errbii M."/>
            <person name="Myrie A."/>
        </authorList>
    </citation>
    <scope>NUCLEOTIDE SEQUENCE [LARGE SCALE GENOMIC DNA]</scope>
    <source>
        <strain evidence="2">JA-Hopewell-2020-01-JO</strain>
        <tissue evidence="2">Whole body</tissue>
    </source>
</reference>
<evidence type="ECO:0000313" key="3">
    <source>
        <dbReference type="Proteomes" id="UP001566132"/>
    </source>
</evidence>
<keyword evidence="1" id="KW-0175">Coiled coil</keyword>
<sequence>MAQNERKANIEEVELELYGFCSNQIYTDYRVLIDNNIKYLMVQMAQYYEEVKINDGINEKLFLDYKKFWEISEPQLENFHAEIRDILSPENNLSSKNCLSKSYFNTITEINEITTEIEELMDQYFEQKSYNMHLKEIEEIYQKSHDLVKKLTANFQELHIRLRRKKQKLKDLEKTRDQLLEDLQIGNTEDFIGLEEHNLENPFKSDIIKNH</sequence>
<gene>
    <name evidence="2" type="ORF">ABEB36_013296</name>
</gene>
<evidence type="ECO:0000313" key="2">
    <source>
        <dbReference type="EMBL" id="KAL1490635.1"/>
    </source>
</evidence>
<keyword evidence="3" id="KW-1185">Reference proteome</keyword>
<protein>
    <submittedName>
        <fullName evidence="2">Uncharacterized protein</fullName>
    </submittedName>
</protein>
<evidence type="ECO:0000256" key="1">
    <source>
        <dbReference type="SAM" id="Coils"/>
    </source>
</evidence>
<proteinExistence type="predicted"/>
<accession>A0ABD1E7R2</accession>